<dbReference type="Gene3D" id="2.40.50.100">
    <property type="match status" value="2"/>
</dbReference>
<protein>
    <submittedName>
        <fullName evidence="6">Efflux transporter, RND family, MFP subunit, AcrA/E family</fullName>
    </submittedName>
</protein>
<proteinExistence type="predicted"/>
<evidence type="ECO:0000256" key="1">
    <source>
        <dbReference type="ARBA" id="ARBA00004196"/>
    </source>
</evidence>
<dbReference type="AlphaFoldDB" id="A0A3B0WVR5"/>
<accession>A0A3B0WVR5</accession>
<dbReference type="Pfam" id="PF25967">
    <property type="entry name" value="RND-MFP_C"/>
    <property type="match status" value="1"/>
</dbReference>
<evidence type="ECO:0000259" key="5">
    <source>
        <dbReference type="Pfam" id="PF25967"/>
    </source>
</evidence>
<dbReference type="PANTHER" id="PTHR30469:SF38">
    <property type="entry name" value="HLYD FAMILY SECRETION PROTEIN"/>
    <property type="match status" value="1"/>
</dbReference>
<feature type="domain" description="CusB-like beta-barrel" evidence="4">
    <location>
        <begin position="249"/>
        <end position="318"/>
    </location>
</feature>
<dbReference type="NCBIfam" id="TIGR01730">
    <property type="entry name" value="RND_mfp"/>
    <property type="match status" value="1"/>
</dbReference>
<evidence type="ECO:0000259" key="4">
    <source>
        <dbReference type="Pfam" id="PF25954"/>
    </source>
</evidence>
<dbReference type="Pfam" id="PF25954">
    <property type="entry name" value="Beta-barrel_RND_2"/>
    <property type="match status" value="1"/>
</dbReference>
<dbReference type="InterPro" id="IPR058625">
    <property type="entry name" value="MdtA-like_BSH"/>
</dbReference>
<dbReference type="Gene3D" id="2.40.420.20">
    <property type="match status" value="1"/>
</dbReference>
<keyword evidence="2" id="KW-0813">Transport</keyword>
<dbReference type="Pfam" id="PF25917">
    <property type="entry name" value="BSH_RND"/>
    <property type="match status" value="1"/>
</dbReference>
<reference evidence="6" key="1">
    <citation type="submission" date="2018-06" db="EMBL/GenBank/DDBJ databases">
        <authorList>
            <person name="Zhirakovskaya E."/>
        </authorList>
    </citation>
    <scope>NUCLEOTIDE SEQUENCE</scope>
</reference>
<name>A0A3B0WVR5_9ZZZZ</name>
<dbReference type="Gene3D" id="1.10.287.470">
    <property type="entry name" value="Helix hairpin bin"/>
    <property type="match status" value="1"/>
</dbReference>
<evidence type="ECO:0000256" key="2">
    <source>
        <dbReference type="ARBA" id="ARBA00022448"/>
    </source>
</evidence>
<sequence length="399" mass="42713">MNMKVAFGMSIISRIKFPLILSLILLTGWSSVSLADSQLDQYAGNIYTVSVAPHGGYIILGGSVIPLKEVTLAAQMPGRVVNIAGEEGDEFSAGTELVKINDDNLLAKKSAAEAQLVSSQNAMQNAQVQYNRELWNPRVYNPRPMAGMGMPSMFDGFFDNNDFMPGGSGGNKSIERHADLVTQGTQVASARSHVTAAESGLRAINAKLRDTKAIAPFDGVIMSKKVEIGDTVQPGQPLIIFSYSKFLRIQAEVPARLMPGLKKGMVVPARLDVGNTQVNARVAQISPIADAKQHTVTVKFDLPEGVPGGPGMYAEVMIPDVSSPTQALPVIPKSAINKRGSLPSVKVLDENNVPKMRLIRTGKAIDDKNIIVLSGLKPGERILTSSPVSGEKPSVSWDE</sequence>
<evidence type="ECO:0000313" key="6">
    <source>
        <dbReference type="EMBL" id="VAW55282.1"/>
    </source>
</evidence>
<dbReference type="SUPFAM" id="SSF111369">
    <property type="entry name" value="HlyD-like secretion proteins"/>
    <property type="match status" value="2"/>
</dbReference>
<gene>
    <name evidence="6" type="ORF">MNBD_GAMMA05-2385</name>
</gene>
<dbReference type="GO" id="GO:0015562">
    <property type="term" value="F:efflux transmembrane transporter activity"/>
    <property type="evidence" value="ECO:0007669"/>
    <property type="project" value="TreeGrafter"/>
</dbReference>
<dbReference type="InterPro" id="IPR006143">
    <property type="entry name" value="RND_pump_MFP"/>
</dbReference>
<evidence type="ECO:0000259" key="3">
    <source>
        <dbReference type="Pfam" id="PF25917"/>
    </source>
</evidence>
<dbReference type="PANTHER" id="PTHR30469">
    <property type="entry name" value="MULTIDRUG RESISTANCE PROTEIN MDTA"/>
    <property type="match status" value="1"/>
</dbReference>
<feature type="domain" description="Multidrug resistance protein MdtA-like barrel-sandwich hybrid" evidence="3">
    <location>
        <begin position="69"/>
        <end position="238"/>
    </location>
</feature>
<dbReference type="InterPro" id="IPR058627">
    <property type="entry name" value="MdtA-like_C"/>
</dbReference>
<dbReference type="Gene3D" id="2.40.30.170">
    <property type="match status" value="1"/>
</dbReference>
<dbReference type="EMBL" id="UOFE01000048">
    <property type="protein sequence ID" value="VAW55282.1"/>
    <property type="molecule type" value="Genomic_DNA"/>
</dbReference>
<dbReference type="GO" id="GO:1990281">
    <property type="term" value="C:efflux pump complex"/>
    <property type="evidence" value="ECO:0007669"/>
    <property type="project" value="TreeGrafter"/>
</dbReference>
<comment type="subcellular location">
    <subcellularLocation>
        <location evidence="1">Cell envelope</location>
    </subcellularLocation>
</comment>
<organism evidence="6">
    <name type="scientific">hydrothermal vent metagenome</name>
    <dbReference type="NCBI Taxonomy" id="652676"/>
    <lineage>
        <taxon>unclassified sequences</taxon>
        <taxon>metagenomes</taxon>
        <taxon>ecological metagenomes</taxon>
    </lineage>
</organism>
<dbReference type="InterPro" id="IPR058792">
    <property type="entry name" value="Beta-barrel_RND_2"/>
</dbReference>
<feature type="domain" description="Multidrug resistance protein MdtA-like C-terminal permuted SH3" evidence="5">
    <location>
        <begin position="330"/>
        <end position="385"/>
    </location>
</feature>